<protein>
    <submittedName>
        <fullName evidence="2">Uncharacterized protein</fullName>
    </submittedName>
</protein>
<reference evidence="3" key="1">
    <citation type="submission" date="2016-05" db="EMBL/GenBank/DDBJ databases">
        <authorList>
            <person name="Naeem Raeece"/>
        </authorList>
    </citation>
    <scope>NUCLEOTIDE SEQUENCE [LARGE SCALE GENOMIC DNA]</scope>
</reference>
<dbReference type="VEuPathDB" id="PlasmoDB:PmUG01_09047300"/>
<name>A0A1A8X650_PLAMA</name>
<proteinExistence type="predicted"/>
<keyword evidence="1" id="KW-0175">Coiled coil</keyword>
<evidence type="ECO:0000313" key="3">
    <source>
        <dbReference type="Proteomes" id="UP000078597"/>
    </source>
</evidence>
<gene>
    <name evidence="2" type="ORF">PMALA_074120</name>
</gene>
<organism evidence="2 3">
    <name type="scientific">Plasmodium malariae</name>
    <dbReference type="NCBI Taxonomy" id="5858"/>
    <lineage>
        <taxon>Eukaryota</taxon>
        <taxon>Sar</taxon>
        <taxon>Alveolata</taxon>
        <taxon>Apicomplexa</taxon>
        <taxon>Aconoidasida</taxon>
        <taxon>Haemosporida</taxon>
        <taxon>Plasmodiidae</taxon>
        <taxon>Plasmodium</taxon>
        <taxon>Plasmodium (Plasmodium)</taxon>
    </lineage>
</organism>
<dbReference type="Proteomes" id="UP000078597">
    <property type="component" value="Unassembled WGS sequence"/>
</dbReference>
<sequence>MLIENRKIVRNVIFECNDKLKLYIKIKQSIKNNDISKSVRELEECYKNLLGSYSNKFYEIKCYNDDYTSDTKINNDIINRLSNSFIENSNGCVISFFNKYGNIKISKDNSKHVKNNNSNNSIDETYISNLIDAFFIKTCDVSVKKNEKKNYSLRYGIFTNSFNLYDLLEDYYYEHMQYYQKIKSCTLKCDEKIDKRRYNNNSNNNNNNNNYYYYNYKNVNTPSKSEIKKFIEKTRAVVFSDSRKLKDMLSFAEKQKRVVENKLKKDESFFCTLLIIDISRIKEEDTFNSSLINNNDNHRSTLNNFYFINVYYTNDNNYEEENNKEDNLRKSFIEFSSLIKHYYTDKHFKIDISNFNKISKIISEIFYDLANIHIKIVLHMSGNYDIKKKDEPILNFLHSIDLELKEFLNYLTKNVKKLENVNSNLRESSEDTLLLKNEKYHKINNVLFKNIDLDQKTKCNIIKEAMNIPEEYVDRLVLLNKTFQHNYSFYKEKEKDLHKSIKNLVEKQNDIIKNYEQEEEQKKRDINGALNEITYINEKCLELKNEIKKHKDLNSKYLQGEKHRQEQNLIKFQTADGMLAKEYTSFLKFRNESSIHDQKTIGKEEDINKFQKDEQTYNANEEEDKIQDICKKKEEEYLKNLNEAIKYAERIFQETYDLKKQYDSSISRKIDLLNVLKMTASKFNEKINSLVNNFKNTKELKLISPLEDNCVNLKERFEQTNLVIKNCLKDYKEMLDHLDTNNFNESQLNWIYKMNSLSKKF</sequence>
<dbReference type="EMBL" id="FLQW01006193">
    <property type="protein sequence ID" value="SBT00094.1"/>
    <property type="molecule type" value="Genomic_DNA"/>
</dbReference>
<feature type="coiled-coil region" evidence="1">
    <location>
        <begin position="490"/>
        <end position="532"/>
    </location>
</feature>
<evidence type="ECO:0000313" key="2">
    <source>
        <dbReference type="EMBL" id="SBT00094.1"/>
    </source>
</evidence>
<evidence type="ECO:0000256" key="1">
    <source>
        <dbReference type="SAM" id="Coils"/>
    </source>
</evidence>
<accession>A0A1A8X650</accession>
<dbReference type="AlphaFoldDB" id="A0A1A8X650"/>